<keyword evidence="1" id="KW-0732">Signal</keyword>
<dbReference type="AlphaFoldDB" id="A0A4Y8PZY1"/>
<feature type="chain" id="PRO_5039429873" description="Cyclophilin-like domain-containing protein" evidence="1">
    <location>
        <begin position="20"/>
        <end position="134"/>
    </location>
</feature>
<sequence>MKTFALSMMLFILLVPVWGCNSESMNTNISEKITMPKEIKVKFGDGNEFTLPDQATIEKVVGEIKSMSFEPIEIPDSVGQNFTLLLGNGIEYSSAGYLKVNKAYYKAQDKTIVVNLDNYLVALGKEQIPGLLGR</sequence>
<comment type="caution">
    <text evidence="2">The sequence shown here is derived from an EMBL/GenBank/DDBJ whole genome shotgun (WGS) entry which is preliminary data.</text>
</comment>
<protein>
    <recommendedName>
        <fullName evidence="4">Cyclophilin-like domain-containing protein</fullName>
    </recommendedName>
</protein>
<evidence type="ECO:0008006" key="4">
    <source>
        <dbReference type="Google" id="ProtNLM"/>
    </source>
</evidence>
<evidence type="ECO:0000313" key="3">
    <source>
        <dbReference type="Proteomes" id="UP000298246"/>
    </source>
</evidence>
<dbReference type="EMBL" id="MYFO01000016">
    <property type="protein sequence ID" value="TFE86908.1"/>
    <property type="molecule type" value="Genomic_DNA"/>
</dbReference>
<dbReference type="RefSeq" id="WP_134753687.1">
    <property type="nucleotide sequence ID" value="NZ_MYFO02000015.1"/>
</dbReference>
<reference evidence="2 3" key="1">
    <citation type="submission" date="2017-03" db="EMBL/GenBank/DDBJ databases">
        <title>Isolation of Levoglucosan Utilizing Bacteria.</title>
        <authorList>
            <person name="Arya A.S."/>
        </authorList>
    </citation>
    <scope>NUCLEOTIDE SEQUENCE [LARGE SCALE GENOMIC DNA]</scope>
    <source>
        <strain evidence="2 3">MEC069</strain>
    </source>
</reference>
<proteinExistence type="predicted"/>
<name>A0A4Y8PZY1_9BACL</name>
<organism evidence="2 3">
    <name type="scientific">Paenibacillus athensensis</name>
    <dbReference type="NCBI Taxonomy" id="1967502"/>
    <lineage>
        <taxon>Bacteria</taxon>
        <taxon>Bacillati</taxon>
        <taxon>Bacillota</taxon>
        <taxon>Bacilli</taxon>
        <taxon>Bacillales</taxon>
        <taxon>Paenibacillaceae</taxon>
        <taxon>Paenibacillus</taxon>
    </lineage>
</organism>
<evidence type="ECO:0000256" key="1">
    <source>
        <dbReference type="SAM" id="SignalP"/>
    </source>
</evidence>
<keyword evidence="3" id="KW-1185">Reference proteome</keyword>
<gene>
    <name evidence="2" type="ORF">B5M42_13550</name>
</gene>
<dbReference type="Proteomes" id="UP000298246">
    <property type="component" value="Unassembled WGS sequence"/>
</dbReference>
<dbReference type="OrthoDB" id="2660034at2"/>
<feature type="signal peptide" evidence="1">
    <location>
        <begin position="1"/>
        <end position="19"/>
    </location>
</feature>
<accession>A0A4Y8PZY1</accession>
<evidence type="ECO:0000313" key="2">
    <source>
        <dbReference type="EMBL" id="TFE86908.1"/>
    </source>
</evidence>